<dbReference type="AlphaFoldDB" id="A0A4V0NCW2"/>
<sequence length="307" mass="33485">MAATTWSPTSSSGVDELLFRNDTVSLCLLVNRRHRTLRIIDFRAGPTPSKRDFVLATAKREGVEKIFTLVERDEVSTWTRLGFTREGSIPGFYKRSDAWILGAVVSQISAHLRDAGHGEDDEGGEDRASSPSVLLAERTIARARRLLRESEGRPLPAIKIAPASGAELRRAVVAVQRAGRALTGFEPFGRDAVRTGYALSARGGFCLHAAWEMQSCFGNSFLEILTSPRDESERLATTAAIGALCDRLVEERAVSTFTFAPADDHELCAALLANGFRRSAVLARHLVVGRSRKDAILWAKKLVAPAA</sequence>
<protein>
    <submittedName>
        <fullName evidence="1">Uncharacterized protein</fullName>
    </submittedName>
</protein>
<dbReference type="RefSeq" id="WP_129345817.1">
    <property type="nucleotide sequence ID" value="NZ_CP012670.1"/>
</dbReference>
<proteinExistence type="predicted"/>
<name>A0A4V0NCW2_SORCE</name>
<reference evidence="1 2" key="1">
    <citation type="submission" date="2015-09" db="EMBL/GenBank/DDBJ databases">
        <title>Sorangium comparison.</title>
        <authorList>
            <person name="Zaburannyi N."/>
            <person name="Bunk B."/>
            <person name="Overmann J."/>
            <person name="Mueller R."/>
        </authorList>
    </citation>
    <scope>NUCLEOTIDE SEQUENCE [LARGE SCALE GENOMIC DNA]</scope>
    <source>
        <strain evidence="1 2">So ceGT47</strain>
    </source>
</reference>
<evidence type="ECO:0000313" key="1">
    <source>
        <dbReference type="EMBL" id="AUX20562.1"/>
    </source>
</evidence>
<dbReference type="Proteomes" id="UP000295781">
    <property type="component" value="Chromosome"/>
</dbReference>
<accession>A0A4V0NCW2</accession>
<dbReference type="OrthoDB" id="5497424at2"/>
<dbReference type="EMBL" id="CP012670">
    <property type="protein sequence ID" value="AUX20562.1"/>
    <property type="molecule type" value="Genomic_DNA"/>
</dbReference>
<gene>
    <name evidence="1" type="ORF">SOCEGT47_010340</name>
</gene>
<evidence type="ECO:0000313" key="2">
    <source>
        <dbReference type="Proteomes" id="UP000295781"/>
    </source>
</evidence>
<organism evidence="1 2">
    <name type="scientific">Sorangium cellulosum</name>
    <name type="common">Polyangium cellulosum</name>
    <dbReference type="NCBI Taxonomy" id="56"/>
    <lineage>
        <taxon>Bacteria</taxon>
        <taxon>Pseudomonadati</taxon>
        <taxon>Myxococcota</taxon>
        <taxon>Polyangia</taxon>
        <taxon>Polyangiales</taxon>
        <taxon>Polyangiaceae</taxon>
        <taxon>Sorangium</taxon>
    </lineage>
</organism>